<protein>
    <submittedName>
        <fullName evidence="1">Uncharacterized protein</fullName>
    </submittedName>
</protein>
<dbReference type="STRING" id="1409788.NC99_18240"/>
<gene>
    <name evidence="1" type="ORF">NC99_18240</name>
</gene>
<proteinExistence type="predicted"/>
<keyword evidence="2" id="KW-1185">Reference proteome</keyword>
<evidence type="ECO:0000313" key="2">
    <source>
        <dbReference type="Proteomes" id="UP000036958"/>
    </source>
</evidence>
<organism evidence="1 2">
    <name type="scientific">Sunxiuqinia dokdonensis</name>
    <dbReference type="NCBI Taxonomy" id="1409788"/>
    <lineage>
        <taxon>Bacteria</taxon>
        <taxon>Pseudomonadati</taxon>
        <taxon>Bacteroidota</taxon>
        <taxon>Bacteroidia</taxon>
        <taxon>Marinilabiliales</taxon>
        <taxon>Prolixibacteraceae</taxon>
        <taxon>Sunxiuqinia</taxon>
    </lineage>
</organism>
<evidence type="ECO:0000313" key="1">
    <source>
        <dbReference type="EMBL" id="KOH45374.1"/>
    </source>
</evidence>
<dbReference type="AlphaFoldDB" id="A0A0L8VAB0"/>
<dbReference type="EMBL" id="LGIA01000144">
    <property type="protein sequence ID" value="KOH45374.1"/>
    <property type="molecule type" value="Genomic_DNA"/>
</dbReference>
<dbReference type="Proteomes" id="UP000036958">
    <property type="component" value="Unassembled WGS sequence"/>
</dbReference>
<accession>A0A0L8VAB0</accession>
<comment type="caution">
    <text evidence="1">The sequence shown here is derived from an EMBL/GenBank/DDBJ whole genome shotgun (WGS) entry which is preliminary data.</text>
</comment>
<name>A0A0L8VAB0_9BACT</name>
<reference evidence="2" key="1">
    <citation type="submission" date="2015-07" db="EMBL/GenBank/DDBJ databases">
        <title>Genome sequencing of Sunxiuqinia dokdonensis strain SK.</title>
        <authorList>
            <person name="Ahn S."/>
            <person name="Kim B.-C."/>
        </authorList>
    </citation>
    <scope>NUCLEOTIDE SEQUENCE [LARGE SCALE GENOMIC DNA]</scope>
    <source>
        <strain evidence="2">SK</strain>
    </source>
</reference>
<sequence>MVDWRNFLKKELVWLKVAQNGLWAHLQSIAVKWNIWTNNSVKRLFICYKIGQGTV</sequence>